<feature type="compositionally biased region" description="Basic and acidic residues" evidence="1">
    <location>
        <begin position="1"/>
        <end position="12"/>
    </location>
</feature>
<keyword evidence="3" id="KW-1185">Reference proteome</keyword>
<proteinExistence type="predicted"/>
<feature type="region of interest" description="Disordered" evidence="1">
    <location>
        <begin position="1"/>
        <end position="204"/>
    </location>
</feature>
<evidence type="ECO:0000256" key="1">
    <source>
        <dbReference type="SAM" id="MobiDB-lite"/>
    </source>
</evidence>
<dbReference type="EMBL" id="CP036426">
    <property type="protein sequence ID" value="QDV38244.1"/>
    <property type="molecule type" value="Genomic_DNA"/>
</dbReference>
<feature type="compositionally biased region" description="Basic and acidic residues" evidence="1">
    <location>
        <begin position="115"/>
        <end position="128"/>
    </location>
</feature>
<evidence type="ECO:0000313" key="3">
    <source>
        <dbReference type="Proteomes" id="UP000317835"/>
    </source>
</evidence>
<gene>
    <name evidence="2" type="ORF">ElP_61950</name>
</gene>
<feature type="compositionally biased region" description="Low complexity" evidence="1">
    <location>
        <begin position="262"/>
        <end position="280"/>
    </location>
</feature>
<dbReference type="AlphaFoldDB" id="A0A518HBK1"/>
<evidence type="ECO:0000313" key="2">
    <source>
        <dbReference type="EMBL" id="QDV38244.1"/>
    </source>
</evidence>
<feature type="compositionally biased region" description="Pro residues" evidence="1">
    <location>
        <begin position="88"/>
        <end position="99"/>
    </location>
</feature>
<dbReference type="KEGG" id="tpla:ElP_61950"/>
<reference evidence="2 3" key="1">
    <citation type="submission" date="2019-02" db="EMBL/GenBank/DDBJ databases">
        <title>Deep-cultivation of Planctomycetes and their phenomic and genomic characterization uncovers novel biology.</title>
        <authorList>
            <person name="Wiegand S."/>
            <person name="Jogler M."/>
            <person name="Boedeker C."/>
            <person name="Pinto D."/>
            <person name="Vollmers J."/>
            <person name="Rivas-Marin E."/>
            <person name="Kohn T."/>
            <person name="Peeters S.H."/>
            <person name="Heuer A."/>
            <person name="Rast P."/>
            <person name="Oberbeckmann S."/>
            <person name="Bunk B."/>
            <person name="Jeske O."/>
            <person name="Meyerdierks A."/>
            <person name="Storesund J.E."/>
            <person name="Kallscheuer N."/>
            <person name="Luecker S."/>
            <person name="Lage O.M."/>
            <person name="Pohl T."/>
            <person name="Merkel B.J."/>
            <person name="Hornburger P."/>
            <person name="Mueller R.-W."/>
            <person name="Bruemmer F."/>
            <person name="Labrenz M."/>
            <person name="Spormann A.M."/>
            <person name="Op den Camp H."/>
            <person name="Overmann J."/>
            <person name="Amann R."/>
            <person name="Jetten M.S.M."/>
            <person name="Mascher T."/>
            <person name="Medema M.H."/>
            <person name="Devos D.P."/>
            <person name="Kaster A.-K."/>
            <person name="Ovreas L."/>
            <person name="Rohde M."/>
            <person name="Galperin M.Y."/>
            <person name="Jogler C."/>
        </authorList>
    </citation>
    <scope>NUCLEOTIDE SEQUENCE [LARGE SCALE GENOMIC DNA]</scope>
    <source>
        <strain evidence="2 3">ElP</strain>
    </source>
</reference>
<protein>
    <submittedName>
        <fullName evidence="2">Uncharacterized protein</fullName>
    </submittedName>
</protein>
<name>A0A518HBK1_9BACT</name>
<accession>A0A518HBK1</accession>
<feature type="region of interest" description="Disordered" evidence="1">
    <location>
        <begin position="233"/>
        <end position="293"/>
    </location>
</feature>
<sequence>MIARRRSEDNRRGGRAGPGPPAAVLPAIRHRPPRPPGRNGPRPVVRRFCDWNRPPTRSLWRRADRSVRPSLAARSPSRCRPTRRSPRLPRPSRPSPPPRRSGRPRPAHSPPGTATRRDGREIRARRDGANPFRGRGNAAIPSPFADWVDRARGDLGAPAESRPHPDRVRRPGLGVAPSPRPRRRGAPRPSPINPTPSIARPVRTATERTHFRPGVSIANSFFAWICVGALRTPSRRTGRVPGPPEGPASRLPGRDGRGLGTPGARAGRVRPGAGGVPRRPIGAHRDGANPFSTRIFGRKANRDWKLH</sequence>
<organism evidence="2 3">
    <name type="scientific">Tautonia plasticadhaerens</name>
    <dbReference type="NCBI Taxonomy" id="2527974"/>
    <lineage>
        <taxon>Bacteria</taxon>
        <taxon>Pseudomonadati</taxon>
        <taxon>Planctomycetota</taxon>
        <taxon>Planctomycetia</taxon>
        <taxon>Isosphaerales</taxon>
        <taxon>Isosphaeraceae</taxon>
        <taxon>Tautonia</taxon>
    </lineage>
</organism>
<dbReference type="Proteomes" id="UP000317835">
    <property type="component" value="Chromosome"/>
</dbReference>